<comment type="caution">
    <text evidence="2">The sequence shown here is derived from an EMBL/GenBank/DDBJ whole genome shotgun (WGS) entry which is preliminary data.</text>
</comment>
<name>A0A0G0HJF8_9BACT</name>
<organism evidence="2 3">
    <name type="scientific">Candidatus Roizmanbacteria bacterium GW2011_GWA2_37_7</name>
    <dbReference type="NCBI Taxonomy" id="1618481"/>
    <lineage>
        <taxon>Bacteria</taxon>
        <taxon>Candidatus Roizmaniibacteriota</taxon>
    </lineage>
</organism>
<protein>
    <submittedName>
        <fullName evidence="2">Uncharacterized protein</fullName>
    </submittedName>
</protein>
<keyword evidence="1" id="KW-0812">Transmembrane</keyword>
<dbReference type="Proteomes" id="UP000034471">
    <property type="component" value="Unassembled WGS sequence"/>
</dbReference>
<evidence type="ECO:0000313" key="3">
    <source>
        <dbReference type="Proteomes" id="UP000034471"/>
    </source>
</evidence>
<dbReference type="AlphaFoldDB" id="A0A0G0HJF8"/>
<sequence>MEKQKNDSHNFWSGYALGMVSGSLLMYAFATKKGRDMIVKILEHTDTVENNIEDILDLIQKRFMSKNENESK</sequence>
<evidence type="ECO:0000313" key="2">
    <source>
        <dbReference type="EMBL" id="KKQ38700.1"/>
    </source>
</evidence>
<gene>
    <name evidence="2" type="ORF">US54_C0005G0013</name>
</gene>
<dbReference type="EMBL" id="LBTJ01000005">
    <property type="protein sequence ID" value="KKQ38700.1"/>
    <property type="molecule type" value="Genomic_DNA"/>
</dbReference>
<accession>A0A0G0HJF8</accession>
<proteinExistence type="predicted"/>
<evidence type="ECO:0000256" key="1">
    <source>
        <dbReference type="SAM" id="Phobius"/>
    </source>
</evidence>
<keyword evidence="1" id="KW-1133">Transmembrane helix</keyword>
<feature type="transmembrane region" description="Helical" evidence="1">
    <location>
        <begin position="12"/>
        <end position="30"/>
    </location>
</feature>
<dbReference type="STRING" id="1618481.US54_C0005G0013"/>
<keyword evidence="1" id="KW-0472">Membrane</keyword>
<reference evidence="2 3" key="1">
    <citation type="journal article" date="2015" name="Nature">
        <title>rRNA introns, odd ribosomes, and small enigmatic genomes across a large radiation of phyla.</title>
        <authorList>
            <person name="Brown C.T."/>
            <person name="Hug L.A."/>
            <person name="Thomas B.C."/>
            <person name="Sharon I."/>
            <person name="Castelle C.J."/>
            <person name="Singh A."/>
            <person name="Wilkins M.J."/>
            <person name="Williams K.H."/>
            <person name="Banfield J.F."/>
        </authorList>
    </citation>
    <scope>NUCLEOTIDE SEQUENCE [LARGE SCALE GENOMIC DNA]</scope>
</reference>